<evidence type="ECO:0000313" key="2">
    <source>
        <dbReference type="Proteomes" id="UP000451234"/>
    </source>
</evidence>
<dbReference type="EMBL" id="WDRV01000002">
    <property type="protein sequence ID" value="KAB7323631.1"/>
    <property type="molecule type" value="Genomic_DNA"/>
</dbReference>
<evidence type="ECO:0000313" key="1">
    <source>
        <dbReference type="EMBL" id="KAB7323631.1"/>
    </source>
</evidence>
<proteinExistence type="predicted"/>
<accession>A0A6I1CYH1</accession>
<name>A0A6I1CYH1_BIFLN</name>
<dbReference type="InterPro" id="IPR010982">
    <property type="entry name" value="Lambda_DNA-bd_dom_sf"/>
</dbReference>
<dbReference type="SUPFAM" id="SSF47413">
    <property type="entry name" value="lambda repressor-like DNA-binding domains"/>
    <property type="match status" value="1"/>
</dbReference>
<dbReference type="AlphaFoldDB" id="A0A6I1CYH1"/>
<sequence length="228" mass="26425">MTCFEIHPICGHDYTADIDADAPGWAEGGVERTAEWLNTTRCPICPRLEHIPELKKYYAAVRMVQPPILPWTHYDIRTGREYGREDTTISPAELKCQRERMGLTTKWLAERWDVAELSVKRWEKNRVMPTEFTEDWLALLYDYAQQVDTYSRRDTIIVPRVNTDSLAYPGAFYRSAGLDANRETGAPIEFGDVPITDIVIKDPQDLYTRSLLRELRQRAQDQVDKDGR</sequence>
<organism evidence="1 2">
    <name type="scientific">Bifidobacterium longum</name>
    <dbReference type="NCBI Taxonomy" id="216816"/>
    <lineage>
        <taxon>Bacteria</taxon>
        <taxon>Bacillati</taxon>
        <taxon>Actinomycetota</taxon>
        <taxon>Actinomycetes</taxon>
        <taxon>Bifidobacteriales</taxon>
        <taxon>Bifidobacteriaceae</taxon>
        <taxon>Bifidobacterium</taxon>
    </lineage>
</organism>
<comment type="caution">
    <text evidence="1">The sequence shown here is derived from an EMBL/GenBank/DDBJ whole genome shotgun (WGS) entry which is preliminary data.</text>
</comment>
<reference evidence="1 2" key="1">
    <citation type="journal article" date="2019" name="Nat. Med.">
        <title>A library of human gut bacterial isolates paired with longitudinal multiomics data enables mechanistic microbiome research.</title>
        <authorList>
            <person name="Poyet M."/>
            <person name="Groussin M."/>
            <person name="Gibbons S.M."/>
            <person name="Avila-Pacheco J."/>
            <person name="Jiang X."/>
            <person name="Kearney S.M."/>
            <person name="Perrotta A.R."/>
            <person name="Berdy B."/>
            <person name="Zhao S."/>
            <person name="Lieberman T.D."/>
            <person name="Swanson P.K."/>
            <person name="Smith M."/>
            <person name="Roesemann S."/>
            <person name="Alexander J.E."/>
            <person name="Rich S.A."/>
            <person name="Livny J."/>
            <person name="Vlamakis H."/>
            <person name="Clish C."/>
            <person name="Bullock K."/>
            <person name="Deik A."/>
            <person name="Scott J."/>
            <person name="Pierce K.A."/>
            <person name="Xavier R.J."/>
            <person name="Alm E.J."/>
        </authorList>
    </citation>
    <scope>NUCLEOTIDE SEQUENCE [LARGE SCALE GENOMIC DNA]</scope>
    <source>
        <strain evidence="1 2">BIOML-A75</strain>
    </source>
</reference>
<dbReference type="Proteomes" id="UP000451234">
    <property type="component" value="Unassembled WGS sequence"/>
</dbReference>
<dbReference type="GO" id="GO:0003677">
    <property type="term" value="F:DNA binding"/>
    <property type="evidence" value="ECO:0007669"/>
    <property type="project" value="InterPro"/>
</dbReference>
<gene>
    <name evidence="1" type="ORF">GBB65_02540</name>
</gene>
<dbReference type="Gene3D" id="1.10.260.40">
    <property type="entry name" value="lambda repressor-like DNA-binding domains"/>
    <property type="match status" value="1"/>
</dbReference>
<protein>
    <submittedName>
        <fullName evidence="1">Uncharacterized protein</fullName>
    </submittedName>
</protein>
<dbReference type="RefSeq" id="WP_411916447.1">
    <property type="nucleotide sequence ID" value="NZ_JBKOHX010000002.1"/>
</dbReference>